<dbReference type="OrthoDB" id="9804482at2"/>
<keyword evidence="6" id="KW-0482">Metalloprotease</keyword>
<dbReference type="AlphaFoldDB" id="A5Z7J1"/>
<comment type="similarity">
    <text evidence="1">Belongs to the UPF0758 family.</text>
</comment>
<evidence type="ECO:0000259" key="7">
    <source>
        <dbReference type="PROSITE" id="PS50249"/>
    </source>
</evidence>
<dbReference type="eggNOG" id="COG2003">
    <property type="taxonomic scope" value="Bacteria"/>
</dbReference>
<dbReference type="InterPro" id="IPR001405">
    <property type="entry name" value="UPF0758"/>
</dbReference>
<dbReference type="Pfam" id="PF04002">
    <property type="entry name" value="RadC"/>
    <property type="match status" value="1"/>
</dbReference>
<sequence length="178" mass="20219">MEKINQVSIRLVKERPLLSEEQLTSPEKVAMVVGDYIRDMDREALCVINFNSKLQPLNFNLVSIGAIDTTIASPREILKSAILSNAANMMILHNHPSNILEPSKEDIRTTAKLVDICNLVGIPLLDHIIVGPDKGRYFSLRDKQLVDFRKSSIYSDKLEFLNFKKDKDIKIAEEVKVR</sequence>
<dbReference type="GO" id="GO:0046872">
    <property type="term" value="F:metal ion binding"/>
    <property type="evidence" value="ECO:0007669"/>
    <property type="project" value="UniProtKB-KW"/>
</dbReference>
<dbReference type="GO" id="GO:0008237">
    <property type="term" value="F:metallopeptidase activity"/>
    <property type="evidence" value="ECO:0007669"/>
    <property type="project" value="UniProtKB-KW"/>
</dbReference>
<dbReference type="CDD" id="cd08071">
    <property type="entry name" value="MPN_DUF2466"/>
    <property type="match status" value="1"/>
</dbReference>
<dbReference type="PANTHER" id="PTHR30471:SF3">
    <property type="entry name" value="UPF0758 PROTEIN YEES-RELATED"/>
    <property type="match status" value="1"/>
</dbReference>
<dbReference type="InterPro" id="IPR037518">
    <property type="entry name" value="MPN"/>
</dbReference>
<accession>A5Z7J1</accession>
<proteinExistence type="inferred from homology"/>
<dbReference type="PANTHER" id="PTHR30471">
    <property type="entry name" value="DNA REPAIR PROTEIN RADC"/>
    <property type="match status" value="1"/>
</dbReference>
<reference evidence="8 9" key="1">
    <citation type="submission" date="2007-03" db="EMBL/GenBank/DDBJ databases">
        <authorList>
            <person name="Fulton L."/>
            <person name="Clifton S."/>
            <person name="Fulton B."/>
            <person name="Xu J."/>
            <person name="Minx P."/>
            <person name="Pepin K.H."/>
            <person name="Johnson M."/>
            <person name="Thiruvilangam P."/>
            <person name="Bhonagiri V."/>
            <person name="Nash W.E."/>
            <person name="Mardis E.R."/>
            <person name="Wilson R.K."/>
        </authorList>
    </citation>
    <scope>NUCLEOTIDE SEQUENCE [LARGE SCALE GENOMIC DNA]</scope>
    <source>
        <strain evidence="8 9">ATCC 27560</strain>
    </source>
</reference>
<evidence type="ECO:0000256" key="2">
    <source>
        <dbReference type="ARBA" id="ARBA00022670"/>
    </source>
</evidence>
<dbReference type="GO" id="GO:0006508">
    <property type="term" value="P:proteolysis"/>
    <property type="evidence" value="ECO:0007669"/>
    <property type="project" value="UniProtKB-KW"/>
</dbReference>
<protein>
    <submittedName>
        <fullName evidence="8">DNA repair protein RadC</fullName>
    </submittedName>
</protein>
<keyword evidence="4" id="KW-0378">Hydrolase</keyword>
<feature type="domain" description="MPN" evidence="7">
    <location>
        <begin position="22"/>
        <end position="146"/>
    </location>
</feature>
<gene>
    <name evidence="8" type="primary">radC</name>
    <name evidence="8" type="ORF">EUBVEN_01678</name>
</gene>
<evidence type="ECO:0000313" key="9">
    <source>
        <dbReference type="Proteomes" id="UP000006000"/>
    </source>
</evidence>
<evidence type="ECO:0000256" key="5">
    <source>
        <dbReference type="ARBA" id="ARBA00022833"/>
    </source>
</evidence>
<evidence type="ECO:0000256" key="1">
    <source>
        <dbReference type="ARBA" id="ARBA00010243"/>
    </source>
</evidence>
<dbReference type="Proteomes" id="UP000006000">
    <property type="component" value="Unassembled WGS sequence"/>
</dbReference>
<name>A5Z7J1_9FIRM</name>
<comment type="caution">
    <text evidence="8">The sequence shown here is derived from an EMBL/GenBank/DDBJ whole genome shotgun (WGS) entry which is preliminary data.</text>
</comment>
<dbReference type="EMBL" id="AAVL02000035">
    <property type="protein sequence ID" value="EDM50898.1"/>
    <property type="molecule type" value="Genomic_DNA"/>
</dbReference>
<evidence type="ECO:0000256" key="3">
    <source>
        <dbReference type="ARBA" id="ARBA00022723"/>
    </source>
</evidence>
<dbReference type="HOGENOM" id="CLU_073529_3_0_9"/>
<dbReference type="Gene3D" id="3.40.140.10">
    <property type="entry name" value="Cytidine Deaminase, domain 2"/>
    <property type="match status" value="1"/>
</dbReference>
<evidence type="ECO:0000256" key="4">
    <source>
        <dbReference type="ARBA" id="ARBA00022801"/>
    </source>
</evidence>
<dbReference type="STRING" id="411463.EUBVEN_01678"/>
<keyword evidence="5" id="KW-0862">Zinc</keyword>
<dbReference type="RefSeq" id="WP_005363099.1">
    <property type="nucleotide sequence ID" value="NZ_DS264285.1"/>
</dbReference>
<dbReference type="PROSITE" id="PS50249">
    <property type="entry name" value="MPN"/>
    <property type="match status" value="1"/>
</dbReference>
<dbReference type="InterPro" id="IPR025657">
    <property type="entry name" value="RadC_JAB"/>
</dbReference>
<keyword evidence="3" id="KW-0479">Metal-binding</keyword>
<keyword evidence="2" id="KW-0645">Protease</keyword>
<evidence type="ECO:0000256" key="6">
    <source>
        <dbReference type="ARBA" id="ARBA00023049"/>
    </source>
</evidence>
<organism evidence="8 9">
    <name type="scientific">Eubacterium ventriosum ATCC 27560</name>
    <dbReference type="NCBI Taxonomy" id="411463"/>
    <lineage>
        <taxon>Bacteria</taxon>
        <taxon>Bacillati</taxon>
        <taxon>Bacillota</taxon>
        <taxon>Clostridia</taxon>
        <taxon>Eubacteriales</taxon>
        <taxon>Eubacteriaceae</taxon>
        <taxon>Eubacterium</taxon>
    </lineage>
</organism>
<evidence type="ECO:0000313" key="8">
    <source>
        <dbReference type="EMBL" id="EDM50898.1"/>
    </source>
</evidence>
<reference evidence="8 9" key="2">
    <citation type="submission" date="2007-04" db="EMBL/GenBank/DDBJ databases">
        <title>Draft genome sequence of Eubacterium ventriosum (ATCC 27560).</title>
        <authorList>
            <person name="Sudarsanam P."/>
            <person name="Ley R."/>
            <person name="Guruge J."/>
            <person name="Turnbaugh P.J."/>
            <person name="Mahowald M."/>
            <person name="Liep D."/>
            <person name="Gordon J."/>
        </authorList>
    </citation>
    <scope>NUCLEOTIDE SEQUENCE [LARGE SCALE GENOMIC DNA]</scope>
    <source>
        <strain evidence="8 9">ATCC 27560</strain>
    </source>
</reference>